<evidence type="ECO:0000313" key="2">
    <source>
        <dbReference type="EMBL" id="CAK59573.1"/>
    </source>
</evidence>
<dbReference type="Proteomes" id="UP000000600">
    <property type="component" value="Unassembled WGS sequence"/>
</dbReference>
<dbReference type="EMBL" id="CT868003">
    <property type="protein sequence ID" value="CAK59573.1"/>
    <property type="molecule type" value="Genomic_DNA"/>
</dbReference>
<dbReference type="GeneID" id="5012755"/>
<accession>A0BM06</accession>
<dbReference type="KEGG" id="ptm:GSPATT00030207001"/>
<name>A0BM06_PARTE</name>
<dbReference type="OrthoDB" id="295200at2759"/>
<sequence length="202" mass="23321">MQIRQQQSCYYNSNSLRLKSRVMLNPIVQSTSDIKSPVNISQTSKVQDQQLQLQKGLNNVIDETIQSNSNCHSNRNQKETFFIVKTSRINDGKDQNQKVHSTSLQKSQPKGILKQKSKLTQQNFEIKSLDTNAISLLNTKRTKLQKQKPSLPSQVSFHPFFAENNSPKRVSFNNQVYFKMIDEYISIKPKRYVLADLNDKID</sequence>
<dbReference type="AlphaFoldDB" id="A0BM06"/>
<evidence type="ECO:0000256" key="1">
    <source>
        <dbReference type="SAM" id="MobiDB-lite"/>
    </source>
</evidence>
<gene>
    <name evidence="2" type="ORF">GSPATT00030207001</name>
</gene>
<feature type="region of interest" description="Disordered" evidence="1">
    <location>
        <begin position="92"/>
        <end position="113"/>
    </location>
</feature>
<reference evidence="2 3" key="1">
    <citation type="journal article" date="2006" name="Nature">
        <title>Global trends of whole-genome duplications revealed by the ciliate Paramecium tetraurelia.</title>
        <authorList>
            <consortium name="Genoscope"/>
            <person name="Aury J.-M."/>
            <person name="Jaillon O."/>
            <person name="Duret L."/>
            <person name="Noel B."/>
            <person name="Jubin C."/>
            <person name="Porcel B.M."/>
            <person name="Segurens B."/>
            <person name="Daubin V."/>
            <person name="Anthouard V."/>
            <person name="Aiach N."/>
            <person name="Arnaiz O."/>
            <person name="Billaut A."/>
            <person name="Beisson J."/>
            <person name="Blanc I."/>
            <person name="Bouhouche K."/>
            <person name="Camara F."/>
            <person name="Duharcourt S."/>
            <person name="Guigo R."/>
            <person name="Gogendeau D."/>
            <person name="Katinka M."/>
            <person name="Keller A.-M."/>
            <person name="Kissmehl R."/>
            <person name="Klotz C."/>
            <person name="Koll F."/>
            <person name="Le Moue A."/>
            <person name="Lepere C."/>
            <person name="Malinsky S."/>
            <person name="Nowacki M."/>
            <person name="Nowak J.K."/>
            <person name="Plattner H."/>
            <person name="Poulain J."/>
            <person name="Ruiz F."/>
            <person name="Serrano V."/>
            <person name="Zagulski M."/>
            <person name="Dessen P."/>
            <person name="Betermier M."/>
            <person name="Weissenbach J."/>
            <person name="Scarpelli C."/>
            <person name="Schachter V."/>
            <person name="Sperling L."/>
            <person name="Meyer E."/>
            <person name="Cohen J."/>
            <person name="Wincker P."/>
        </authorList>
    </citation>
    <scope>NUCLEOTIDE SEQUENCE [LARGE SCALE GENOMIC DNA]</scope>
    <source>
        <strain evidence="2 3">Stock d4-2</strain>
    </source>
</reference>
<protein>
    <submittedName>
        <fullName evidence="2">Uncharacterized protein</fullName>
    </submittedName>
</protein>
<feature type="compositionally biased region" description="Polar residues" evidence="1">
    <location>
        <begin position="98"/>
        <end position="108"/>
    </location>
</feature>
<evidence type="ECO:0000313" key="3">
    <source>
        <dbReference type="Proteomes" id="UP000000600"/>
    </source>
</evidence>
<keyword evidence="3" id="KW-1185">Reference proteome</keyword>
<dbReference type="HOGENOM" id="CLU_1356968_0_0_1"/>
<dbReference type="InParanoid" id="A0BM06"/>
<dbReference type="RefSeq" id="XP_001426971.1">
    <property type="nucleotide sequence ID" value="XM_001426934.1"/>
</dbReference>
<organism evidence="2 3">
    <name type="scientific">Paramecium tetraurelia</name>
    <dbReference type="NCBI Taxonomy" id="5888"/>
    <lineage>
        <taxon>Eukaryota</taxon>
        <taxon>Sar</taxon>
        <taxon>Alveolata</taxon>
        <taxon>Ciliophora</taxon>
        <taxon>Intramacronucleata</taxon>
        <taxon>Oligohymenophorea</taxon>
        <taxon>Peniculida</taxon>
        <taxon>Parameciidae</taxon>
        <taxon>Paramecium</taxon>
    </lineage>
</organism>
<dbReference type="OMA" id="QSNSNCH"/>
<proteinExistence type="predicted"/>